<dbReference type="GO" id="GO:0032259">
    <property type="term" value="P:methylation"/>
    <property type="evidence" value="ECO:0007669"/>
    <property type="project" value="UniProtKB-KW"/>
</dbReference>
<dbReference type="InterPro" id="IPR036217">
    <property type="entry name" value="MethylDNA_cys_MeTrfase_DNAb"/>
</dbReference>
<name>A0ABZ0X483_9GAMM</name>
<dbReference type="GO" id="GO:0003908">
    <property type="term" value="F:methylated-DNA-[protein]-cysteine S-methyltransferase activity"/>
    <property type="evidence" value="ECO:0007669"/>
    <property type="project" value="UniProtKB-EC"/>
</dbReference>
<sequence length="135" mass="15325">MSDNSNRNSDQSKASASLDRMQHFRQQVYYWVKQIPYGKVSSYGRIAKLAGFPRHARHVSKALGLAHSDLKLPWYRVIGSDGRIAFNADSPYYAEQQQRLKKEGVRFIKGKVDAKCIWSPPSSAAGDISAEEFFR</sequence>
<dbReference type="Pfam" id="PF01035">
    <property type="entry name" value="DNA_binding_1"/>
    <property type="match status" value="1"/>
</dbReference>
<dbReference type="SUPFAM" id="SSF46767">
    <property type="entry name" value="Methylated DNA-protein cysteine methyltransferase, C-terminal domain"/>
    <property type="match status" value="1"/>
</dbReference>
<dbReference type="InterPro" id="IPR036388">
    <property type="entry name" value="WH-like_DNA-bd_sf"/>
</dbReference>
<evidence type="ECO:0000256" key="1">
    <source>
        <dbReference type="ARBA" id="ARBA00022763"/>
    </source>
</evidence>
<dbReference type="EMBL" id="CP140158">
    <property type="protein sequence ID" value="WQG85203.1"/>
    <property type="molecule type" value="Genomic_DNA"/>
</dbReference>
<reference evidence="3 4" key="1">
    <citation type="submission" date="2023-11" db="EMBL/GenBank/DDBJ databases">
        <title>MicrobeMod: A computational toolkit for identifying prokaryotic methylation and restriction-modification with nanopore sequencing.</title>
        <authorList>
            <person name="Crits-Christoph A."/>
            <person name="Kang S.C."/>
            <person name="Lee H."/>
            <person name="Ostrov N."/>
        </authorList>
    </citation>
    <scope>NUCLEOTIDE SEQUENCE [LARGE SCALE GENOMIC DNA]</scope>
    <source>
        <strain evidence="3 4">DSMZ 16071</strain>
    </source>
</reference>
<keyword evidence="1" id="KW-0227">DNA damage</keyword>
<dbReference type="PANTHER" id="PTHR42942:SF1">
    <property type="entry name" value="ALKYLTRANSFERASE-LIKE PROTEIN 1"/>
    <property type="match status" value="1"/>
</dbReference>
<evidence type="ECO:0000259" key="2">
    <source>
        <dbReference type="Pfam" id="PF01035"/>
    </source>
</evidence>
<keyword evidence="3" id="KW-0489">Methyltransferase</keyword>
<feature type="domain" description="Methylated-DNA-[protein]-cysteine S-methyltransferase DNA binding" evidence="2">
    <location>
        <begin position="24"/>
        <end position="105"/>
    </location>
</feature>
<dbReference type="InterPro" id="IPR014048">
    <property type="entry name" value="MethylDNA_cys_MeTrfase_DNA-bd"/>
</dbReference>
<dbReference type="CDD" id="cd06445">
    <property type="entry name" value="ATase"/>
    <property type="match status" value="1"/>
</dbReference>
<dbReference type="Proteomes" id="UP001324185">
    <property type="component" value="Chromosome"/>
</dbReference>
<evidence type="ECO:0000313" key="4">
    <source>
        <dbReference type="Proteomes" id="UP001324185"/>
    </source>
</evidence>
<dbReference type="Gene3D" id="1.10.10.10">
    <property type="entry name" value="Winged helix-like DNA-binding domain superfamily/Winged helix DNA-binding domain"/>
    <property type="match status" value="1"/>
</dbReference>
<keyword evidence="3" id="KW-0808">Transferase</keyword>
<dbReference type="PANTHER" id="PTHR42942">
    <property type="entry name" value="6-O-METHYLGUANINE DNA METHYLTRANSFERASE"/>
    <property type="match status" value="1"/>
</dbReference>
<dbReference type="InterPro" id="IPR052520">
    <property type="entry name" value="ATL_DNA_repair"/>
</dbReference>
<dbReference type="RefSeq" id="WP_018625171.1">
    <property type="nucleotide sequence ID" value="NZ_CP140158.1"/>
</dbReference>
<gene>
    <name evidence="3" type="ORF">SR900_12100</name>
</gene>
<dbReference type="EC" id="2.1.1.63" evidence="3"/>
<dbReference type="NCBIfam" id="TIGR00589">
    <property type="entry name" value="ogt"/>
    <property type="match status" value="1"/>
</dbReference>
<keyword evidence="4" id="KW-1185">Reference proteome</keyword>
<protein>
    <submittedName>
        <fullName evidence="3">Methylated-DNA--[protein]-cysteine S-methyltransferase</fullName>
        <ecNumber evidence="3">2.1.1.63</ecNumber>
    </submittedName>
</protein>
<accession>A0ABZ0X483</accession>
<organism evidence="3 4">
    <name type="scientific">Kangiella aquimarina</name>
    <dbReference type="NCBI Taxonomy" id="261965"/>
    <lineage>
        <taxon>Bacteria</taxon>
        <taxon>Pseudomonadati</taxon>
        <taxon>Pseudomonadota</taxon>
        <taxon>Gammaproteobacteria</taxon>
        <taxon>Kangiellales</taxon>
        <taxon>Kangiellaceae</taxon>
        <taxon>Kangiella</taxon>
    </lineage>
</organism>
<proteinExistence type="predicted"/>
<evidence type="ECO:0000313" key="3">
    <source>
        <dbReference type="EMBL" id="WQG85203.1"/>
    </source>
</evidence>